<name>A0ABM9PDE0_9FLAO</name>
<dbReference type="Pfam" id="PF02683">
    <property type="entry name" value="DsbD_TM"/>
    <property type="match status" value="1"/>
</dbReference>
<proteinExistence type="predicted"/>
<feature type="transmembrane region" description="Helical" evidence="6">
    <location>
        <begin position="247"/>
        <end position="267"/>
    </location>
</feature>
<dbReference type="InterPro" id="IPR003834">
    <property type="entry name" value="Cyt_c_assmbl_TM_dom"/>
</dbReference>
<feature type="transmembrane region" description="Helical" evidence="6">
    <location>
        <begin position="401"/>
        <end position="419"/>
    </location>
</feature>
<feature type="transmembrane region" description="Helical" evidence="6">
    <location>
        <begin position="287"/>
        <end position="308"/>
    </location>
</feature>
<keyword evidence="9" id="KW-0560">Oxidoreductase</keyword>
<feature type="transmembrane region" description="Helical" evidence="6">
    <location>
        <begin position="470"/>
        <end position="488"/>
    </location>
</feature>
<feature type="transmembrane region" description="Helical" evidence="6">
    <location>
        <begin position="329"/>
        <end position="352"/>
    </location>
</feature>
<evidence type="ECO:0000256" key="3">
    <source>
        <dbReference type="ARBA" id="ARBA00022748"/>
    </source>
</evidence>
<comment type="subcellular location">
    <subcellularLocation>
        <location evidence="1">Membrane</location>
        <topology evidence="1">Multi-pass membrane protein</topology>
    </subcellularLocation>
</comment>
<feature type="transmembrane region" description="Helical" evidence="6">
    <location>
        <begin position="205"/>
        <end position="226"/>
    </location>
</feature>
<gene>
    <name evidence="9" type="ORF">T190423A01A_40239</name>
</gene>
<keyword evidence="10" id="KW-1185">Reference proteome</keyword>
<comment type="caution">
    <text evidence="9">The sequence shown here is derived from an EMBL/GenBank/DDBJ whole genome shotgun (WGS) entry which is preliminary data.</text>
</comment>
<sequence length="697" mass="78111">MKRLIVLLLLISNIVSAQILEPVKWNFKAEKINETEFNLIFTANLDQGWAIYSQHIEKGGPVPTEFFFDANDAVELIGNVIESETNKKTSQDPLFDNMTVSKFTKKAVFTQKIKIKDLQTKLIGSVNFMACDAERCIPPSDENFEFTFNNETLDKGAQEETISVNDTEVNQLLYGLSPSEMNPTTTNCNDELASTTNEKKEGKSLWNIFMLGFFGGLIALLTPCVFPMIPLTVSFFTKKGAQSKSSGIYKALLYGFFILAVYLVLSIPFHLMDSINPDILNEISTNVWLNVIFFVIFLFFAFSFFGYYELTLPASWTNKTTQGENIGGILGIFFMALTLAIVSFSCTGPILGSLLAGSLTTDGGAWQLTAGMGGFGVALGLPFALFAMFPNMLNSLPKSGGWLNTVKVVLGFLELALAFKFLSNADLVQHWNILKIEPFLILWIIIFAGLTLYLFGKIKFPHDSPIKKLSFFRISFGVLVLAFTIYLASGFRVNEETKTFTPLTLLSGLAPPVGYSFIYPNDCPNNLECFKDLKTGIEYAKKVNKPILLDFTGYACVNCRKMEEHIWPLAKVDNYLRNDYVLISLYVDDRKTLPENEQVHVNRINGGTRKLESYGHKWANFQTQFFKTNSQPFYVLLSADGKQILNKPVGYTPDEGDYTNFLQCGLDVFKELNNTITQPAIELVPTLESTDQKDLVQ</sequence>
<evidence type="ECO:0000256" key="6">
    <source>
        <dbReference type="SAM" id="Phobius"/>
    </source>
</evidence>
<evidence type="ECO:0000313" key="10">
    <source>
        <dbReference type="Proteomes" id="UP001497527"/>
    </source>
</evidence>
<dbReference type="RefSeq" id="WP_348717841.1">
    <property type="nucleotide sequence ID" value="NZ_CAXJIO010000013.1"/>
</dbReference>
<feature type="domain" description="Thioredoxin-like fold" evidence="8">
    <location>
        <begin position="540"/>
        <end position="654"/>
    </location>
</feature>
<feature type="transmembrane region" description="Helical" evidence="6">
    <location>
        <begin position="439"/>
        <end position="458"/>
    </location>
</feature>
<dbReference type="EMBL" id="CAXJIO010000013">
    <property type="protein sequence ID" value="CAL2103646.1"/>
    <property type="molecule type" value="Genomic_DNA"/>
</dbReference>
<keyword evidence="3" id="KW-0201">Cytochrome c-type biogenesis</keyword>
<dbReference type="SUPFAM" id="SSF52833">
    <property type="entry name" value="Thioredoxin-like"/>
    <property type="match status" value="1"/>
</dbReference>
<evidence type="ECO:0000256" key="4">
    <source>
        <dbReference type="ARBA" id="ARBA00022989"/>
    </source>
</evidence>
<keyword evidence="5 6" id="KW-0472">Membrane</keyword>
<evidence type="ECO:0000313" key="9">
    <source>
        <dbReference type="EMBL" id="CAL2103646.1"/>
    </source>
</evidence>
<evidence type="ECO:0000259" key="8">
    <source>
        <dbReference type="Pfam" id="PF13098"/>
    </source>
</evidence>
<evidence type="ECO:0000256" key="2">
    <source>
        <dbReference type="ARBA" id="ARBA00022692"/>
    </source>
</evidence>
<evidence type="ECO:0000256" key="5">
    <source>
        <dbReference type="ARBA" id="ARBA00023136"/>
    </source>
</evidence>
<evidence type="ECO:0000259" key="7">
    <source>
        <dbReference type="Pfam" id="PF02683"/>
    </source>
</evidence>
<protein>
    <submittedName>
        <fullName evidence="9">Thioredoxin:protein disulfide reductase</fullName>
        <ecNumber evidence="9">1.8.4.16</ecNumber>
    </submittedName>
</protein>
<dbReference type="Gene3D" id="3.40.30.10">
    <property type="entry name" value="Glutaredoxin"/>
    <property type="match status" value="1"/>
</dbReference>
<dbReference type="InterPro" id="IPR036249">
    <property type="entry name" value="Thioredoxin-like_sf"/>
</dbReference>
<feature type="domain" description="Cytochrome C biogenesis protein transmembrane" evidence="7">
    <location>
        <begin position="208"/>
        <end position="423"/>
    </location>
</feature>
<feature type="transmembrane region" description="Helical" evidence="6">
    <location>
        <begin position="364"/>
        <end position="389"/>
    </location>
</feature>
<keyword evidence="4 6" id="KW-1133">Transmembrane helix</keyword>
<organism evidence="9 10">
    <name type="scientific">Tenacibaculum polynesiense</name>
    <dbReference type="NCBI Taxonomy" id="3137857"/>
    <lineage>
        <taxon>Bacteria</taxon>
        <taxon>Pseudomonadati</taxon>
        <taxon>Bacteroidota</taxon>
        <taxon>Flavobacteriia</taxon>
        <taxon>Flavobacteriales</taxon>
        <taxon>Flavobacteriaceae</taxon>
        <taxon>Tenacibaculum</taxon>
    </lineage>
</organism>
<dbReference type="PANTHER" id="PTHR32234:SF0">
    <property type="entry name" value="THIOL:DISULFIDE INTERCHANGE PROTEIN DSBD"/>
    <property type="match status" value="1"/>
</dbReference>
<keyword evidence="2 6" id="KW-0812">Transmembrane</keyword>
<reference evidence="9 10" key="1">
    <citation type="submission" date="2024-05" db="EMBL/GenBank/DDBJ databases">
        <authorList>
            <person name="Duchaud E."/>
        </authorList>
    </citation>
    <scope>NUCLEOTIDE SEQUENCE [LARGE SCALE GENOMIC DNA]</scope>
    <source>
        <strain evidence="9">Ena-SAMPLE-TAB-13-05-2024-13:56:06:370-140308</strain>
    </source>
</reference>
<dbReference type="Pfam" id="PF13098">
    <property type="entry name" value="Thioredoxin_2"/>
    <property type="match status" value="1"/>
</dbReference>
<dbReference type="PANTHER" id="PTHR32234">
    <property type="entry name" value="THIOL:DISULFIDE INTERCHANGE PROTEIN DSBD"/>
    <property type="match status" value="1"/>
</dbReference>
<dbReference type="EC" id="1.8.4.16" evidence="9"/>
<evidence type="ECO:0000256" key="1">
    <source>
        <dbReference type="ARBA" id="ARBA00004141"/>
    </source>
</evidence>
<dbReference type="GO" id="GO:0016491">
    <property type="term" value="F:oxidoreductase activity"/>
    <property type="evidence" value="ECO:0007669"/>
    <property type="project" value="UniProtKB-KW"/>
</dbReference>
<accession>A0ABM9PDE0</accession>
<dbReference type="InterPro" id="IPR012336">
    <property type="entry name" value="Thioredoxin-like_fold"/>
</dbReference>
<dbReference type="Proteomes" id="UP001497527">
    <property type="component" value="Unassembled WGS sequence"/>
</dbReference>